<dbReference type="InterPro" id="IPR029062">
    <property type="entry name" value="Class_I_gatase-like"/>
</dbReference>
<comment type="similarity">
    <text evidence="1">Belongs to the peptidase S66 family.</text>
</comment>
<sequence length="373" mass="41055">MTGTDGRGRDVNSDDAAPRATYAHRMPTTQYPAKPRPGDRVAVLSPSSGLPGLLPLPHELGLRRLREEFGLEPVEYPTTRKMGSTPQERAADIHAAFADPDIKAVIASIGGDDQITVLPHLDRDLLRANPKPFFGYSDNTNLLVFLDNLGIVGYHGGTVMCEMGRPGAMHPLTADSLRAALLTHGAFELTPSKETNGASGRWENPRTFESEPEMRPCDGWTWHNADGRTVKGASWGGELSILSWLLMADREIRPVDSYAGRVLFLETCEEMPSAEEVYRILRNMGERGLLAQFPALLLGRARNWSFEQPLDAEAGERYREEQRQAVLRALGEYAPGTMAVLDVDLGHTDPQLVIPYGGQIEVDGVGRRIVVTY</sequence>
<evidence type="ECO:0000256" key="3">
    <source>
        <dbReference type="SAM" id="MobiDB-lite"/>
    </source>
</evidence>
<dbReference type="SUPFAM" id="SSF52317">
    <property type="entry name" value="Class I glutamine amidotransferase-like"/>
    <property type="match status" value="1"/>
</dbReference>
<feature type="region of interest" description="Disordered" evidence="3">
    <location>
        <begin position="1"/>
        <end position="40"/>
    </location>
</feature>
<feature type="region of interest" description="Disordered" evidence="3">
    <location>
        <begin position="193"/>
        <end position="214"/>
    </location>
</feature>
<dbReference type="InterPro" id="IPR040449">
    <property type="entry name" value="Peptidase_S66_N"/>
</dbReference>
<proteinExistence type="inferred from homology"/>
<keyword evidence="2" id="KW-0378">Hydrolase</keyword>
<dbReference type="InterPro" id="IPR003507">
    <property type="entry name" value="S66_fam"/>
</dbReference>
<evidence type="ECO:0000313" key="7">
    <source>
        <dbReference type="Proteomes" id="UP000660675"/>
    </source>
</evidence>
<evidence type="ECO:0000259" key="4">
    <source>
        <dbReference type="Pfam" id="PF02016"/>
    </source>
</evidence>
<dbReference type="InterPro" id="IPR040921">
    <property type="entry name" value="Peptidase_S66C"/>
</dbReference>
<comment type="caution">
    <text evidence="6">The sequence shown here is derived from an EMBL/GenBank/DDBJ whole genome shotgun (WGS) entry which is preliminary data.</text>
</comment>
<reference evidence="7" key="1">
    <citation type="journal article" date="2019" name="Int. J. Syst. Evol. Microbiol.">
        <title>The Global Catalogue of Microorganisms (GCM) 10K type strain sequencing project: providing services to taxonomists for standard genome sequencing and annotation.</title>
        <authorList>
            <consortium name="The Broad Institute Genomics Platform"/>
            <consortium name="The Broad Institute Genome Sequencing Center for Infectious Disease"/>
            <person name="Wu L."/>
            <person name="Ma J."/>
        </authorList>
    </citation>
    <scope>NUCLEOTIDE SEQUENCE [LARGE SCALE GENOMIC DNA]</scope>
    <source>
        <strain evidence="7">JCM 4376</strain>
    </source>
</reference>
<dbReference type="Gene3D" id="3.50.30.60">
    <property type="entry name" value="LD-carboxypeptidase A C-terminal domain-like"/>
    <property type="match status" value="1"/>
</dbReference>
<name>A0ABQ2VQP3_9ACTN</name>
<dbReference type="Gene3D" id="3.40.50.10740">
    <property type="entry name" value="Class I glutamine amidotransferase-like"/>
    <property type="match status" value="1"/>
</dbReference>
<dbReference type="Proteomes" id="UP000660675">
    <property type="component" value="Unassembled WGS sequence"/>
</dbReference>
<dbReference type="PANTHER" id="PTHR30237:SF4">
    <property type="entry name" value="LD-CARBOXYPEPTIDASE C-TERMINAL DOMAIN-CONTAINING PROTEIN"/>
    <property type="match status" value="1"/>
</dbReference>
<dbReference type="Pfam" id="PF02016">
    <property type="entry name" value="Peptidase_S66"/>
    <property type="match status" value="1"/>
</dbReference>
<organism evidence="6 7">
    <name type="scientific">Streptomyces gelaticus</name>
    <dbReference type="NCBI Taxonomy" id="285446"/>
    <lineage>
        <taxon>Bacteria</taxon>
        <taxon>Bacillati</taxon>
        <taxon>Actinomycetota</taxon>
        <taxon>Actinomycetes</taxon>
        <taxon>Kitasatosporales</taxon>
        <taxon>Streptomycetaceae</taxon>
        <taxon>Streptomyces</taxon>
    </lineage>
</organism>
<feature type="domain" description="LD-carboxypeptidase N-terminal" evidence="4">
    <location>
        <begin position="41"/>
        <end position="156"/>
    </location>
</feature>
<dbReference type="InterPro" id="IPR027461">
    <property type="entry name" value="Carboxypeptidase_A_C_sf"/>
</dbReference>
<evidence type="ECO:0000256" key="2">
    <source>
        <dbReference type="ARBA" id="ARBA00022801"/>
    </source>
</evidence>
<dbReference type="SUPFAM" id="SSF141986">
    <property type="entry name" value="LD-carboxypeptidase A C-terminal domain-like"/>
    <property type="match status" value="1"/>
</dbReference>
<dbReference type="CDD" id="cd07062">
    <property type="entry name" value="Peptidase_S66_mccF_like"/>
    <property type="match status" value="1"/>
</dbReference>
<evidence type="ECO:0000313" key="6">
    <source>
        <dbReference type="EMBL" id="GGV74316.1"/>
    </source>
</evidence>
<feature type="compositionally biased region" description="Basic and acidic residues" evidence="3">
    <location>
        <begin position="1"/>
        <end position="12"/>
    </location>
</feature>
<dbReference type="EMBL" id="BMTF01000001">
    <property type="protein sequence ID" value="GGV74316.1"/>
    <property type="molecule type" value="Genomic_DNA"/>
</dbReference>
<dbReference type="Pfam" id="PF17676">
    <property type="entry name" value="Peptidase_S66C"/>
    <property type="match status" value="1"/>
</dbReference>
<protein>
    <submittedName>
        <fullName evidence="6">LD-carboxypeptidase</fullName>
    </submittedName>
</protein>
<keyword evidence="7" id="KW-1185">Reference proteome</keyword>
<dbReference type="InterPro" id="IPR027478">
    <property type="entry name" value="LdcA_N"/>
</dbReference>
<dbReference type="PANTHER" id="PTHR30237">
    <property type="entry name" value="MURAMOYLTETRAPEPTIDE CARBOXYPEPTIDASE"/>
    <property type="match status" value="1"/>
</dbReference>
<feature type="compositionally biased region" description="Basic and acidic residues" evidence="3">
    <location>
        <begin position="203"/>
        <end position="214"/>
    </location>
</feature>
<gene>
    <name evidence="6" type="ORF">GCM10015535_02940</name>
</gene>
<evidence type="ECO:0000256" key="1">
    <source>
        <dbReference type="ARBA" id="ARBA00010233"/>
    </source>
</evidence>
<feature type="domain" description="LD-carboxypeptidase C-terminal" evidence="5">
    <location>
        <begin position="231"/>
        <end position="362"/>
    </location>
</feature>
<accession>A0ABQ2VQP3</accession>
<evidence type="ECO:0000259" key="5">
    <source>
        <dbReference type="Pfam" id="PF17676"/>
    </source>
</evidence>